<keyword evidence="10" id="KW-1185">Reference proteome</keyword>
<comment type="subcellular location">
    <subcellularLocation>
        <location evidence="1 7">Cell membrane</location>
        <topology evidence="1 7">Multi-pass membrane protein</topology>
    </subcellularLocation>
</comment>
<keyword evidence="4 7" id="KW-0812">Transmembrane</keyword>
<evidence type="ECO:0000256" key="6">
    <source>
        <dbReference type="ARBA" id="ARBA00023136"/>
    </source>
</evidence>
<keyword evidence="3" id="KW-1003">Cell membrane</keyword>
<evidence type="ECO:0000256" key="5">
    <source>
        <dbReference type="ARBA" id="ARBA00022989"/>
    </source>
</evidence>
<dbReference type="InterPro" id="IPR051393">
    <property type="entry name" value="ABC_transporter_permease"/>
</dbReference>
<reference evidence="9 10" key="1">
    <citation type="submission" date="2021-03" db="EMBL/GenBank/DDBJ databases">
        <title>Whole genome shotgun sequence of Actinoplanes toevensis NBRC 105298.</title>
        <authorList>
            <person name="Komaki H."/>
            <person name="Tamura T."/>
        </authorList>
    </citation>
    <scope>NUCLEOTIDE SEQUENCE [LARGE SCALE GENOMIC DNA]</scope>
    <source>
        <strain evidence="9 10">NBRC 105298</strain>
    </source>
</reference>
<gene>
    <name evidence="9" type="ORF">Ato02nite_079870</name>
</gene>
<keyword evidence="6 7" id="KW-0472">Membrane</keyword>
<feature type="domain" description="ABC transmembrane type-1" evidence="8">
    <location>
        <begin position="93"/>
        <end position="301"/>
    </location>
</feature>
<keyword evidence="2 7" id="KW-0813">Transport</keyword>
<evidence type="ECO:0000256" key="1">
    <source>
        <dbReference type="ARBA" id="ARBA00004651"/>
    </source>
</evidence>
<dbReference type="InterPro" id="IPR000515">
    <property type="entry name" value="MetI-like"/>
</dbReference>
<feature type="transmembrane region" description="Helical" evidence="7">
    <location>
        <begin position="130"/>
        <end position="151"/>
    </location>
</feature>
<dbReference type="GO" id="GO:0055085">
    <property type="term" value="P:transmembrane transport"/>
    <property type="evidence" value="ECO:0007669"/>
    <property type="project" value="InterPro"/>
</dbReference>
<proteinExistence type="inferred from homology"/>
<dbReference type="PROSITE" id="PS50928">
    <property type="entry name" value="ABC_TM1"/>
    <property type="match status" value="1"/>
</dbReference>
<feature type="transmembrane region" description="Helical" evidence="7">
    <location>
        <begin position="282"/>
        <end position="302"/>
    </location>
</feature>
<dbReference type="SUPFAM" id="SSF161098">
    <property type="entry name" value="MetI-like"/>
    <property type="match status" value="1"/>
</dbReference>
<evidence type="ECO:0000256" key="7">
    <source>
        <dbReference type="RuleBase" id="RU363032"/>
    </source>
</evidence>
<evidence type="ECO:0000256" key="2">
    <source>
        <dbReference type="ARBA" id="ARBA00022448"/>
    </source>
</evidence>
<evidence type="ECO:0000313" key="10">
    <source>
        <dbReference type="Proteomes" id="UP000677082"/>
    </source>
</evidence>
<name>A0A920BP72_9ACTN</name>
<feature type="transmembrane region" description="Helical" evidence="7">
    <location>
        <begin position="174"/>
        <end position="197"/>
    </location>
</feature>
<protein>
    <submittedName>
        <fullName evidence="9">Sugar ABC transporter permease</fullName>
    </submittedName>
</protein>
<evidence type="ECO:0000259" key="8">
    <source>
        <dbReference type="PROSITE" id="PS50928"/>
    </source>
</evidence>
<dbReference type="AlphaFoldDB" id="A0A920BP72"/>
<organism evidence="9 10">
    <name type="scientific">Paractinoplanes toevensis</name>
    <dbReference type="NCBI Taxonomy" id="571911"/>
    <lineage>
        <taxon>Bacteria</taxon>
        <taxon>Bacillati</taxon>
        <taxon>Actinomycetota</taxon>
        <taxon>Actinomycetes</taxon>
        <taxon>Micromonosporales</taxon>
        <taxon>Micromonosporaceae</taxon>
        <taxon>Paractinoplanes</taxon>
    </lineage>
</organism>
<dbReference type="Gene3D" id="1.10.3720.10">
    <property type="entry name" value="MetI-like"/>
    <property type="match status" value="1"/>
</dbReference>
<dbReference type="Proteomes" id="UP000677082">
    <property type="component" value="Unassembled WGS sequence"/>
</dbReference>
<comment type="caution">
    <text evidence="9">The sequence shown here is derived from an EMBL/GenBank/DDBJ whole genome shotgun (WGS) entry which is preliminary data.</text>
</comment>
<dbReference type="EMBL" id="BOQN01000107">
    <property type="protein sequence ID" value="GIM96194.1"/>
    <property type="molecule type" value="Genomic_DNA"/>
</dbReference>
<comment type="similarity">
    <text evidence="7">Belongs to the binding-protein-dependent transport system permease family.</text>
</comment>
<dbReference type="CDD" id="cd06261">
    <property type="entry name" value="TM_PBP2"/>
    <property type="match status" value="1"/>
</dbReference>
<dbReference type="GO" id="GO:0005886">
    <property type="term" value="C:plasma membrane"/>
    <property type="evidence" value="ECO:0007669"/>
    <property type="project" value="UniProtKB-SubCell"/>
</dbReference>
<evidence type="ECO:0000256" key="3">
    <source>
        <dbReference type="ARBA" id="ARBA00022475"/>
    </source>
</evidence>
<dbReference type="PANTHER" id="PTHR30193:SF37">
    <property type="entry name" value="INNER MEMBRANE ABC TRANSPORTER PERMEASE PROTEIN YCJO"/>
    <property type="match status" value="1"/>
</dbReference>
<dbReference type="Pfam" id="PF00528">
    <property type="entry name" value="BPD_transp_1"/>
    <property type="match status" value="1"/>
</dbReference>
<keyword evidence="5 7" id="KW-1133">Transmembrane helix</keyword>
<accession>A0A920BP72</accession>
<dbReference type="InterPro" id="IPR035906">
    <property type="entry name" value="MetI-like_sf"/>
</dbReference>
<sequence length="311" mass="34057">MAVDARPARSVAAPAAEPGGAVRRHGPLTPYLFLLPFGVLFIGFVLIPAIYGLWVSLHDYNYLLPGKPWTGLQNYIDLFTPGSRDSGDFWKSMLATGIFTVFSVPFLIVCPLGVALLLNRAFKGRGFFRAVFFAPYVLGVAVVGILFRFVLDPNIGLVNYYLGSAIPWTTDLPWAWISLIGMTVWWTLGFNAVIYMAGLQDISPDLYEAARVDGASRWDEFRNVTLPGLRPVMAFVTTITILASANMFGQSFLLTKGAPANETRTAIMYIAETGLGNNRQGMAAAMSYILALLLMAVSLLNLRLTQRRGAS</sequence>
<feature type="transmembrane region" description="Helical" evidence="7">
    <location>
        <begin position="93"/>
        <end position="118"/>
    </location>
</feature>
<evidence type="ECO:0000313" key="9">
    <source>
        <dbReference type="EMBL" id="GIM96194.1"/>
    </source>
</evidence>
<dbReference type="PANTHER" id="PTHR30193">
    <property type="entry name" value="ABC TRANSPORTER PERMEASE PROTEIN"/>
    <property type="match status" value="1"/>
</dbReference>
<dbReference type="RefSeq" id="WP_246607985.1">
    <property type="nucleotide sequence ID" value="NZ_BOQN01000107.1"/>
</dbReference>
<feature type="transmembrane region" description="Helical" evidence="7">
    <location>
        <begin position="31"/>
        <end position="54"/>
    </location>
</feature>
<evidence type="ECO:0000256" key="4">
    <source>
        <dbReference type="ARBA" id="ARBA00022692"/>
    </source>
</evidence>
<feature type="transmembrane region" description="Helical" evidence="7">
    <location>
        <begin position="232"/>
        <end position="253"/>
    </location>
</feature>